<name>A0ABN8HL36_9NEOP</name>
<dbReference type="EMBL" id="OW152813">
    <property type="protein sequence ID" value="CAH2035532.1"/>
    <property type="molecule type" value="Genomic_DNA"/>
</dbReference>
<evidence type="ECO:0000313" key="2">
    <source>
        <dbReference type="Proteomes" id="UP000837857"/>
    </source>
</evidence>
<evidence type="ECO:0000313" key="1">
    <source>
        <dbReference type="EMBL" id="CAH2035532.1"/>
    </source>
</evidence>
<proteinExistence type="predicted"/>
<feature type="non-terminal residue" evidence="1">
    <location>
        <position position="87"/>
    </location>
</feature>
<organism evidence="1 2">
    <name type="scientific">Iphiclides podalirius</name>
    <name type="common">scarce swallowtail</name>
    <dbReference type="NCBI Taxonomy" id="110791"/>
    <lineage>
        <taxon>Eukaryota</taxon>
        <taxon>Metazoa</taxon>
        <taxon>Ecdysozoa</taxon>
        <taxon>Arthropoda</taxon>
        <taxon>Hexapoda</taxon>
        <taxon>Insecta</taxon>
        <taxon>Pterygota</taxon>
        <taxon>Neoptera</taxon>
        <taxon>Endopterygota</taxon>
        <taxon>Lepidoptera</taxon>
        <taxon>Glossata</taxon>
        <taxon>Ditrysia</taxon>
        <taxon>Papilionoidea</taxon>
        <taxon>Papilionidae</taxon>
        <taxon>Papilioninae</taxon>
        <taxon>Iphiclides</taxon>
    </lineage>
</organism>
<dbReference type="Proteomes" id="UP000837857">
    <property type="component" value="Chromosome 1"/>
</dbReference>
<accession>A0ABN8HL36</accession>
<keyword evidence="2" id="KW-1185">Reference proteome</keyword>
<sequence>MSTLVGCVCPHYPLRATQCAQALEAIQTRRMILVSPARNLRSQWGLACNVGNRHFEGDHASVFKELGCNFYFVLKTYFLTRPVSRVL</sequence>
<reference evidence="1" key="1">
    <citation type="submission" date="2022-03" db="EMBL/GenBank/DDBJ databases">
        <authorList>
            <person name="Martin H S."/>
        </authorList>
    </citation>
    <scope>NUCLEOTIDE SEQUENCE</scope>
</reference>
<gene>
    <name evidence="1" type="ORF">IPOD504_LOCUS595</name>
</gene>
<protein>
    <submittedName>
        <fullName evidence="1">Uncharacterized protein</fullName>
    </submittedName>
</protein>